<feature type="domain" description="Acyltransferase 3" evidence="8">
    <location>
        <begin position="6"/>
        <end position="318"/>
    </location>
</feature>
<comment type="similarity">
    <text evidence="2">Belongs to the acyltransferase 3 family.</text>
</comment>
<reference evidence="9" key="1">
    <citation type="submission" date="2011-11" db="EMBL/GenBank/DDBJ databases">
        <title>Improved High-Quality Draft sequence of Desulfovibrio sp. U5L.</title>
        <authorList>
            <consortium name="US DOE Joint Genome Institute"/>
            <person name="Lucas S."/>
            <person name="Han J."/>
            <person name="Lapidus A."/>
            <person name="Cheng J.-F."/>
            <person name="Goodwin L."/>
            <person name="Pitluck S."/>
            <person name="Peters L."/>
            <person name="Ovchinnikova G."/>
            <person name="Held B."/>
            <person name="Detter J.C."/>
            <person name="Han C."/>
            <person name="Tapia R."/>
            <person name="Land M."/>
            <person name="Hauser L."/>
            <person name="Kyrpides N."/>
            <person name="Ivanova N."/>
            <person name="Pagani I."/>
            <person name="Gabster J."/>
            <person name="Walker C."/>
            <person name="Stolyar S."/>
            <person name="Stahl D."/>
            <person name="Arkin A."/>
            <person name="Dehal P."/>
            <person name="Hazen T."/>
            <person name="Woyke T."/>
        </authorList>
    </citation>
    <scope>NUCLEOTIDE SEQUENCE [LARGE SCALE GENOMIC DNA]</scope>
    <source>
        <strain evidence="9">U5L</strain>
    </source>
</reference>
<protein>
    <submittedName>
        <fullName evidence="9">Putative acyltransferase</fullName>
    </submittedName>
</protein>
<evidence type="ECO:0000313" key="9">
    <source>
        <dbReference type="EMBL" id="EIG53734.1"/>
    </source>
</evidence>
<dbReference type="PANTHER" id="PTHR40074">
    <property type="entry name" value="O-ACETYLTRANSFERASE WECH"/>
    <property type="match status" value="1"/>
</dbReference>
<dbReference type="InterPro" id="IPR002656">
    <property type="entry name" value="Acyl_transf_3_dom"/>
</dbReference>
<dbReference type="Pfam" id="PF01757">
    <property type="entry name" value="Acyl_transf_3"/>
    <property type="match status" value="1"/>
</dbReference>
<evidence type="ECO:0000256" key="5">
    <source>
        <dbReference type="ARBA" id="ARBA00022989"/>
    </source>
</evidence>
<keyword evidence="3" id="KW-1003">Cell membrane</keyword>
<feature type="transmembrane region" description="Helical" evidence="7">
    <location>
        <begin position="274"/>
        <end position="291"/>
    </location>
</feature>
<feature type="transmembrane region" description="Helical" evidence="7">
    <location>
        <begin position="7"/>
        <end position="24"/>
    </location>
</feature>
<feature type="transmembrane region" description="Helical" evidence="7">
    <location>
        <begin position="113"/>
        <end position="131"/>
    </location>
</feature>
<feature type="transmembrane region" description="Helical" evidence="7">
    <location>
        <begin position="76"/>
        <end position="93"/>
    </location>
</feature>
<dbReference type="GO" id="GO:0005886">
    <property type="term" value="C:plasma membrane"/>
    <property type="evidence" value="ECO:0007669"/>
    <property type="project" value="UniProtKB-SubCell"/>
</dbReference>
<keyword evidence="5 7" id="KW-1133">Transmembrane helix</keyword>
<evidence type="ECO:0000256" key="2">
    <source>
        <dbReference type="ARBA" id="ARBA00007400"/>
    </source>
</evidence>
<evidence type="ECO:0000256" key="4">
    <source>
        <dbReference type="ARBA" id="ARBA00022692"/>
    </source>
</evidence>
<dbReference type="OrthoDB" id="5460120at2"/>
<sequence length="344" mass="39815">MRSTRDAVDYIKGFCIFVIAWGHLLYNNFPGKFTYFGNQFVAFFFVVSGYGIFLSLSGRVGENGKIDVASFYKKRFQRILPLYWVWFVIASFFSNPPGFQDIFLFRMYDPPVWFMNAIAHCYVLAPLLFLLIRRLEWLTLPVLCLFLYLVNASFRAIGLPDMLVYGFRKIYLFHIFLFGIGMLLPYLLSVKCDIEHQRKLIAILFGIFLLASLQTSNDHLELLDLAYIKLPYFHINKYNIILTLSVLVICFVMIQAKPAMPLQRTFVMLGKYSLPLYLFHTFYVNLVVLLLGKTYPLIVYFVAFTFFFPVLLGVCILLQQGTDRLCSRFGGQGVPTSTRKVMPG</sequence>
<gene>
    <name evidence="9" type="ORF">DesU5LDRAFT_2064</name>
</gene>
<dbReference type="PANTHER" id="PTHR40074:SF2">
    <property type="entry name" value="O-ACETYLTRANSFERASE WECH"/>
    <property type="match status" value="1"/>
</dbReference>
<dbReference type="STRING" id="596152.DesU5LDRAFT_2064"/>
<dbReference type="HOGENOM" id="CLU_805928_0_0_7"/>
<dbReference type="EMBL" id="JH600068">
    <property type="protein sequence ID" value="EIG53734.1"/>
    <property type="molecule type" value="Genomic_DNA"/>
</dbReference>
<feature type="transmembrane region" description="Helical" evidence="7">
    <location>
        <begin position="170"/>
        <end position="188"/>
    </location>
</feature>
<dbReference type="eggNOG" id="COG1835">
    <property type="taxonomic scope" value="Bacteria"/>
</dbReference>
<feature type="transmembrane region" description="Helical" evidence="7">
    <location>
        <begin position="237"/>
        <end position="254"/>
    </location>
</feature>
<feature type="transmembrane region" description="Helical" evidence="7">
    <location>
        <begin position="200"/>
        <end position="217"/>
    </location>
</feature>
<dbReference type="GO" id="GO:0016413">
    <property type="term" value="F:O-acetyltransferase activity"/>
    <property type="evidence" value="ECO:0007669"/>
    <property type="project" value="TreeGrafter"/>
</dbReference>
<evidence type="ECO:0000256" key="3">
    <source>
        <dbReference type="ARBA" id="ARBA00022475"/>
    </source>
</evidence>
<accession>I2Q1S8</accession>
<keyword evidence="6 7" id="KW-0472">Membrane</keyword>
<dbReference type="AlphaFoldDB" id="I2Q1S8"/>
<organism evidence="9">
    <name type="scientific">Desulfovibrio sp. U5L</name>
    <dbReference type="NCBI Taxonomy" id="596152"/>
    <lineage>
        <taxon>Bacteria</taxon>
        <taxon>Pseudomonadati</taxon>
        <taxon>Thermodesulfobacteriota</taxon>
        <taxon>Desulfovibrionia</taxon>
        <taxon>Desulfovibrionales</taxon>
        <taxon>Desulfovibrionaceae</taxon>
        <taxon>Desulfovibrio</taxon>
    </lineage>
</organism>
<name>I2Q1S8_9BACT</name>
<keyword evidence="9" id="KW-0808">Transferase</keyword>
<comment type="subcellular location">
    <subcellularLocation>
        <location evidence="1">Cell membrane</location>
        <topology evidence="1">Multi-pass membrane protein</topology>
    </subcellularLocation>
</comment>
<feature type="transmembrane region" description="Helical" evidence="7">
    <location>
        <begin position="138"/>
        <end position="158"/>
    </location>
</feature>
<feature type="transmembrane region" description="Helical" evidence="7">
    <location>
        <begin position="36"/>
        <end position="56"/>
    </location>
</feature>
<evidence type="ECO:0000256" key="6">
    <source>
        <dbReference type="ARBA" id="ARBA00023136"/>
    </source>
</evidence>
<dbReference type="GO" id="GO:0009246">
    <property type="term" value="P:enterobacterial common antigen biosynthetic process"/>
    <property type="evidence" value="ECO:0007669"/>
    <property type="project" value="TreeGrafter"/>
</dbReference>
<keyword evidence="9" id="KW-0012">Acyltransferase</keyword>
<evidence type="ECO:0000256" key="1">
    <source>
        <dbReference type="ARBA" id="ARBA00004651"/>
    </source>
</evidence>
<keyword evidence="4 7" id="KW-0812">Transmembrane</keyword>
<proteinExistence type="inferred from homology"/>
<evidence type="ECO:0000259" key="8">
    <source>
        <dbReference type="Pfam" id="PF01757"/>
    </source>
</evidence>
<evidence type="ECO:0000256" key="7">
    <source>
        <dbReference type="SAM" id="Phobius"/>
    </source>
</evidence>
<feature type="transmembrane region" description="Helical" evidence="7">
    <location>
        <begin position="297"/>
        <end position="318"/>
    </location>
</feature>